<dbReference type="PANTHER" id="PTHR21321:SF1">
    <property type="entry name" value="EXOSOME COMPLEX COMPONENT RRP40"/>
    <property type="match status" value="1"/>
</dbReference>
<proteinExistence type="inferred from homology"/>
<dbReference type="FunFam" id="3.30.1370.10:FF:000038">
    <property type="entry name" value="exosome complex component RRP40"/>
    <property type="match status" value="1"/>
</dbReference>
<dbReference type="InterPro" id="IPR026699">
    <property type="entry name" value="Exosome_RNA_bind1/RRP40/RRP4"/>
</dbReference>
<dbReference type="GO" id="GO:0000467">
    <property type="term" value="P:exonucleolytic trimming to generate mature 3'-end of 5.8S rRNA from tricistronic rRNA transcript (SSU-rRNA, 5.8S rRNA, LSU-rRNA)"/>
    <property type="evidence" value="ECO:0007669"/>
    <property type="project" value="TreeGrafter"/>
</dbReference>
<dbReference type="InterPro" id="IPR004088">
    <property type="entry name" value="KH_dom_type_1"/>
</dbReference>
<dbReference type="Pfam" id="PF15985">
    <property type="entry name" value="KH_6"/>
    <property type="match status" value="1"/>
</dbReference>
<dbReference type="EMBL" id="GDHC01000488">
    <property type="protein sequence ID" value="JAQ18141.1"/>
    <property type="molecule type" value="Transcribed_RNA"/>
</dbReference>
<keyword evidence="6" id="KW-0271">Exosome</keyword>
<dbReference type="InterPro" id="IPR012340">
    <property type="entry name" value="NA-bd_OB-fold"/>
</dbReference>
<dbReference type="SUPFAM" id="SSF54791">
    <property type="entry name" value="Eukaryotic type KH-domain (KH-domain type I)"/>
    <property type="match status" value="1"/>
</dbReference>
<organism evidence="13">
    <name type="scientific">Lygus hesperus</name>
    <name type="common">Western plant bug</name>
    <dbReference type="NCBI Taxonomy" id="30085"/>
    <lineage>
        <taxon>Eukaryota</taxon>
        <taxon>Metazoa</taxon>
        <taxon>Ecdysozoa</taxon>
        <taxon>Arthropoda</taxon>
        <taxon>Hexapoda</taxon>
        <taxon>Insecta</taxon>
        <taxon>Pterygota</taxon>
        <taxon>Neoptera</taxon>
        <taxon>Paraneoptera</taxon>
        <taxon>Hemiptera</taxon>
        <taxon>Heteroptera</taxon>
        <taxon>Panheteroptera</taxon>
        <taxon>Cimicomorpha</taxon>
        <taxon>Miridae</taxon>
        <taxon>Mirini</taxon>
        <taxon>Lygus</taxon>
    </lineage>
</organism>
<dbReference type="GO" id="GO:0000176">
    <property type="term" value="C:nuclear exosome (RNase complex)"/>
    <property type="evidence" value="ECO:0007669"/>
    <property type="project" value="TreeGrafter"/>
</dbReference>
<dbReference type="GO" id="GO:0071034">
    <property type="term" value="P:CUT catabolic process"/>
    <property type="evidence" value="ECO:0007669"/>
    <property type="project" value="TreeGrafter"/>
</dbReference>
<dbReference type="Gene3D" id="3.30.1370.10">
    <property type="entry name" value="K Homology domain, type 1"/>
    <property type="match status" value="1"/>
</dbReference>
<evidence type="ECO:0000313" key="12">
    <source>
        <dbReference type="EMBL" id="JAQ12168.1"/>
    </source>
</evidence>
<keyword evidence="5" id="KW-0698">rRNA processing</keyword>
<comment type="subcellular location">
    <subcellularLocation>
        <location evidence="1">Cytoplasm</location>
    </subcellularLocation>
    <subcellularLocation>
        <location evidence="2">Nucleus</location>
        <location evidence="2">Nucleolus</location>
    </subcellularLocation>
</comment>
<accession>A0A146ME85</accession>
<evidence type="ECO:0000256" key="6">
    <source>
        <dbReference type="ARBA" id="ARBA00022835"/>
    </source>
</evidence>
<dbReference type="Gene3D" id="2.40.50.100">
    <property type="match status" value="1"/>
</dbReference>
<evidence type="ECO:0000256" key="3">
    <source>
        <dbReference type="ARBA" id="ARBA00007841"/>
    </source>
</evidence>
<dbReference type="SUPFAM" id="SSF110324">
    <property type="entry name" value="Ribosomal L27 protein-like"/>
    <property type="match status" value="1"/>
</dbReference>
<evidence type="ECO:0000313" key="13">
    <source>
        <dbReference type="EMBL" id="JAQ18141.1"/>
    </source>
</evidence>
<dbReference type="GO" id="GO:0071051">
    <property type="term" value="P:poly(A)-dependent snoRNA 3'-end processing"/>
    <property type="evidence" value="ECO:0007669"/>
    <property type="project" value="TreeGrafter"/>
</dbReference>
<dbReference type="GO" id="GO:0034475">
    <property type="term" value="P:U4 snRNA 3'-end processing"/>
    <property type="evidence" value="ECO:0007669"/>
    <property type="project" value="TreeGrafter"/>
</dbReference>
<dbReference type="Pfam" id="PF21262">
    <property type="entry name" value="RRP40_S1"/>
    <property type="match status" value="1"/>
</dbReference>
<dbReference type="SUPFAM" id="SSF50249">
    <property type="entry name" value="Nucleic acid-binding proteins"/>
    <property type="match status" value="1"/>
</dbReference>
<evidence type="ECO:0000256" key="9">
    <source>
        <dbReference type="ARBA" id="ARBA00030615"/>
    </source>
</evidence>
<evidence type="ECO:0000256" key="4">
    <source>
        <dbReference type="ARBA" id="ARBA00022490"/>
    </source>
</evidence>
<dbReference type="GO" id="GO:0010468">
    <property type="term" value="P:regulation of gene expression"/>
    <property type="evidence" value="ECO:0007669"/>
    <property type="project" value="UniProtKB-ARBA"/>
</dbReference>
<dbReference type="CDD" id="cd05790">
    <property type="entry name" value="S1_Rrp40"/>
    <property type="match status" value="1"/>
</dbReference>
<dbReference type="InterPro" id="IPR037319">
    <property type="entry name" value="Rrp40_S1"/>
</dbReference>
<reference evidence="13" key="1">
    <citation type="journal article" date="2016" name="Gigascience">
        <title>De novo construction of an expanded transcriptome assembly for the western tarnished plant bug, Lygus hesperus.</title>
        <authorList>
            <person name="Tassone E.E."/>
            <person name="Geib S.M."/>
            <person name="Hall B."/>
            <person name="Fabrick J.A."/>
            <person name="Brent C.S."/>
            <person name="Hull J.J."/>
        </authorList>
    </citation>
    <scope>NUCLEOTIDE SEQUENCE</scope>
</reference>
<keyword evidence="8" id="KW-0539">Nucleus</keyword>
<feature type="domain" description="K Homology" evidence="11">
    <location>
        <begin position="167"/>
        <end position="214"/>
    </location>
</feature>
<protein>
    <recommendedName>
        <fullName evidence="10">Exosome complex component RRP40</fullName>
    </recommendedName>
    <alternativeName>
        <fullName evidence="9">Ribosomal RNA-processing protein 40</fullName>
    </alternativeName>
</protein>
<dbReference type="GO" id="GO:0005730">
    <property type="term" value="C:nucleolus"/>
    <property type="evidence" value="ECO:0007669"/>
    <property type="project" value="UniProtKB-SubCell"/>
</dbReference>
<dbReference type="GO" id="GO:0003723">
    <property type="term" value="F:RNA binding"/>
    <property type="evidence" value="ECO:0007669"/>
    <property type="project" value="UniProtKB-KW"/>
</dbReference>
<sequence length="243" mass="26494">MTKQKSDRKEVEGSTCKVGEIVLPGQIVDAAGVKEASKKNQVIVGPGLRKFGDRIVASKCGVLREMNGKIYWVDALEKRYLPASREGVVGVVIKKMGDYYKVDVRAADAALLHFLAFEGATKKNRPEINVGDVVYGRMVVVSPDMEPELVCINEEGRKENMGVLSGGFVFRASLHLVRKILQRDCPLLPSLGSAFNYESAIGMNGVIWVKSQDPVSTIAVSNAILSAETMTPDDLRTFCANLC</sequence>
<evidence type="ECO:0000256" key="7">
    <source>
        <dbReference type="ARBA" id="ARBA00022884"/>
    </source>
</evidence>
<keyword evidence="4" id="KW-0963">Cytoplasm</keyword>
<evidence type="ECO:0000256" key="10">
    <source>
        <dbReference type="ARBA" id="ARBA00069899"/>
    </source>
</evidence>
<dbReference type="GO" id="GO:0000177">
    <property type="term" value="C:cytoplasmic exosome (RNase complex)"/>
    <property type="evidence" value="ECO:0007669"/>
    <property type="project" value="TreeGrafter"/>
</dbReference>
<evidence type="ECO:0000256" key="5">
    <source>
        <dbReference type="ARBA" id="ARBA00022552"/>
    </source>
</evidence>
<name>A0A146ME85_LYGHE</name>
<gene>
    <name evidence="13" type="primary">EXOSC3_2</name>
    <name evidence="12" type="synonym">EXOSC3_0</name>
    <name evidence="12" type="ORF">g.61637</name>
    <name evidence="13" type="ORF">g.61640</name>
</gene>
<evidence type="ECO:0000256" key="8">
    <source>
        <dbReference type="ARBA" id="ARBA00023242"/>
    </source>
</evidence>
<dbReference type="InterPro" id="IPR049469">
    <property type="entry name" value="RRP40_KH-I"/>
</dbReference>
<dbReference type="EMBL" id="GDHC01006461">
    <property type="protein sequence ID" value="JAQ12168.1"/>
    <property type="molecule type" value="Transcribed_RNA"/>
</dbReference>
<dbReference type="GO" id="GO:0071038">
    <property type="term" value="P:TRAMP-dependent tRNA surveillance pathway"/>
    <property type="evidence" value="ECO:0007669"/>
    <property type="project" value="TreeGrafter"/>
</dbReference>
<evidence type="ECO:0000256" key="2">
    <source>
        <dbReference type="ARBA" id="ARBA00004604"/>
    </source>
</evidence>
<dbReference type="PANTHER" id="PTHR21321">
    <property type="entry name" value="PNAS-3 RELATED"/>
    <property type="match status" value="1"/>
</dbReference>
<dbReference type="CDD" id="cd22526">
    <property type="entry name" value="KH-I_Rrp40"/>
    <property type="match status" value="1"/>
</dbReference>
<dbReference type="AlphaFoldDB" id="A0A146ME85"/>
<evidence type="ECO:0000259" key="11">
    <source>
        <dbReference type="Pfam" id="PF15985"/>
    </source>
</evidence>
<dbReference type="InterPro" id="IPR036612">
    <property type="entry name" value="KH_dom_type_1_sf"/>
</dbReference>
<dbReference type="FunFam" id="2.40.50.140:FF:000112">
    <property type="entry name" value="Exosome complex component RRP40"/>
    <property type="match status" value="1"/>
</dbReference>
<dbReference type="GO" id="GO:0071035">
    <property type="term" value="P:nuclear polyadenylation-dependent rRNA catabolic process"/>
    <property type="evidence" value="ECO:0007669"/>
    <property type="project" value="TreeGrafter"/>
</dbReference>
<dbReference type="Gene3D" id="2.40.50.140">
    <property type="entry name" value="Nucleic acid-binding proteins"/>
    <property type="match status" value="1"/>
</dbReference>
<evidence type="ECO:0000256" key="1">
    <source>
        <dbReference type="ARBA" id="ARBA00004496"/>
    </source>
</evidence>
<keyword evidence="7" id="KW-0694">RNA-binding</keyword>
<comment type="similarity">
    <text evidence="3">Belongs to the RRP40 family.</text>
</comment>